<evidence type="ECO:0000313" key="2">
    <source>
        <dbReference type="Proteomes" id="UP000814140"/>
    </source>
</evidence>
<proteinExistence type="predicted"/>
<sequence length="676" mass="72940">MDGPGHLLSLKVMRVSRPALATAWEPFYSNSPAFSAHSTASVLSLQGSSPLPGHPKTLRDLTNASVLLTLPSSFGAIQLGETFSGALAVNNETSVAVDGVVLRVEMQTATTKVLLTELGGPTFSLAAGDTLETVVSHEIKELGQHVLACTVTYQLPPGARRPLVAAEGTDEGSTLQTFRKFYKFAVTNPLSVKTKVHTPRSPSALLSHSERSKVFLEIHIQNLTQEPMWFERMIFEPAQGWTVDDANFLSTGTSSDGSQQHVSLFSGSTAMMQPQDARQYIYILSEVESPAIPVQHPPGTVLPLGRLDISWRSSFGEPGRLLTSMLSRRIPLLPPAQPPRQQQHPASALPLHLQRSAGNPAASLPPSRSGTPPLGGPAPYRPASPFRNRPMSVPPPRPQSPVTFAAAGNAMFAPASATSPSVVFEPVGLDLVVRKIPRGAIPVDKPFGMTLTMGVSASIPEGRTRILSLVVQHVQLPRTRPTPLGLNYALLQEAIGGRTSTFGGAAISPATAQTARMSNTVLEDRPLVQSPTRQQYTAHGDDEITKRLPRPVPEPGDEDKYAKTQGVQFLGSSVLFCPAIALRSPATEPSISEDGSEESSNSAQPVKTERVEEFWDFELEYMPIRTGFLTVGGLRVILIEDRMEEEGADRDGAERRVTIPRTLKEWDVVGEIWVSS</sequence>
<reference evidence="1" key="2">
    <citation type="journal article" date="2022" name="New Phytol.">
        <title>Evolutionary transition to the ectomycorrhizal habit in the genomes of a hyperdiverse lineage of mushroom-forming fungi.</title>
        <authorList>
            <person name="Looney B."/>
            <person name="Miyauchi S."/>
            <person name="Morin E."/>
            <person name="Drula E."/>
            <person name="Courty P.E."/>
            <person name="Kohler A."/>
            <person name="Kuo A."/>
            <person name="LaButti K."/>
            <person name="Pangilinan J."/>
            <person name="Lipzen A."/>
            <person name="Riley R."/>
            <person name="Andreopoulos W."/>
            <person name="He G."/>
            <person name="Johnson J."/>
            <person name="Nolan M."/>
            <person name="Tritt A."/>
            <person name="Barry K.W."/>
            <person name="Grigoriev I.V."/>
            <person name="Nagy L.G."/>
            <person name="Hibbett D."/>
            <person name="Henrissat B."/>
            <person name="Matheny P.B."/>
            <person name="Labbe J."/>
            <person name="Martin F.M."/>
        </authorList>
    </citation>
    <scope>NUCLEOTIDE SEQUENCE</scope>
    <source>
        <strain evidence="1">HHB10654</strain>
    </source>
</reference>
<organism evidence="1 2">
    <name type="scientific">Artomyces pyxidatus</name>
    <dbReference type="NCBI Taxonomy" id="48021"/>
    <lineage>
        <taxon>Eukaryota</taxon>
        <taxon>Fungi</taxon>
        <taxon>Dikarya</taxon>
        <taxon>Basidiomycota</taxon>
        <taxon>Agaricomycotina</taxon>
        <taxon>Agaricomycetes</taxon>
        <taxon>Russulales</taxon>
        <taxon>Auriscalpiaceae</taxon>
        <taxon>Artomyces</taxon>
    </lineage>
</organism>
<dbReference type="EMBL" id="MU277252">
    <property type="protein sequence ID" value="KAI0057126.1"/>
    <property type="molecule type" value="Genomic_DNA"/>
</dbReference>
<dbReference type="Proteomes" id="UP000814140">
    <property type="component" value="Unassembled WGS sequence"/>
</dbReference>
<gene>
    <name evidence="1" type="ORF">BV25DRAFT_1893194</name>
</gene>
<comment type="caution">
    <text evidence="1">The sequence shown here is derived from an EMBL/GenBank/DDBJ whole genome shotgun (WGS) entry which is preliminary data.</text>
</comment>
<accession>A0ACB8SN28</accession>
<reference evidence="1" key="1">
    <citation type="submission" date="2021-03" db="EMBL/GenBank/DDBJ databases">
        <authorList>
            <consortium name="DOE Joint Genome Institute"/>
            <person name="Ahrendt S."/>
            <person name="Looney B.P."/>
            <person name="Miyauchi S."/>
            <person name="Morin E."/>
            <person name="Drula E."/>
            <person name="Courty P.E."/>
            <person name="Chicoki N."/>
            <person name="Fauchery L."/>
            <person name="Kohler A."/>
            <person name="Kuo A."/>
            <person name="Labutti K."/>
            <person name="Pangilinan J."/>
            <person name="Lipzen A."/>
            <person name="Riley R."/>
            <person name="Andreopoulos W."/>
            <person name="He G."/>
            <person name="Johnson J."/>
            <person name="Barry K.W."/>
            <person name="Grigoriev I.V."/>
            <person name="Nagy L."/>
            <person name="Hibbett D."/>
            <person name="Henrissat B."/>
            <person name="Matheny P.B."/>
            <person name="Labbe J."/>
            <person name="Martin F."/>
        </authorList>
    </citation>
    <scope>NUCLEOTIDE SEQUENCE</scope>
    <source>
        <strain evidence="1">HHB10654</strain>
    </source>
</reference>
<protein>
    <submittedName>
        <fullName evidence="1">DUF974-domain-containing protein</fullName>
    </submittedName>
</protein>
<keyword evidence="2" id="KW-1185">Reference proteome</keyword>
<name>A0ACB8SN28_9AGAM</name>
<evidence type="ECO:0000313" key="1">
    <source>
        <dbReference type="EMBL" id="KAI0057126.1"/>
    </source>
</evidence>